<accession>A0A926VED2</accession>
<protein>
    <submittedName>
        <fullName evidence="1">Uncharacterized protein</fullName>
    </submittedName>
</protein>
<dbReference type="EMBL" id="JACJPW010000032">
    <property type="protein sequence ID" value="MBD2182177.1"/>
    <property type="molecule type" value="Genomic_DNA"/>
</dbReference>
<name>A0A926VED2_9CYAN</name>
<dbReference type="Pfam" id="PF21826">
    <property type="entry name" value="DUF6887"/>
    <property type="match status" value="1"/>
</dbReference>
<reference evidence="1" key="1">
    <citation type="journal article" date="2015" name="ISME J.">
        <title>Draft Genome Sequence of Streptomyces incarnatus NRRL8089, which Produces the Nucleoside Antibiotic Sinefungin.</title>
        <authorList>
            <person name="Oshima K."/>
            <person name="Hattori M."/>
            <person name="Shimizu H."/>
            <person name="Fukuda K."/>
            <person name="Nemoto M."/>
            <person name="Inagaki K."/>
            <person name="Tamura T."/>
        </authorList>
    </citation>
    <scope>NUCLEOTIDE SEQUENCE</scope>
    <source>
        <strain evidence="1">FACHB-1375</strain>
    </source>
</reference>
<gene>
    <name evidence="1" type="ORF">H6G03_13865</name>
</gene>
<proteinExistence type="predicted"/>
<keyword evidence="2" id="KW-1185">Reference proteome</keyword>
<sequence>MTKPNFKSMSKKELRAYVLAHRDDDDAFYAYADKTYEENAALNAAVIEWLQHQYPQVAIAKVPETSSKFIMTDSNNHQKLIRIQMMTASLPTQKLFIEHLITDINKDKYLDKVSIVTIFVSKNESKAIDLQREIEEVKFSDRTNSAQIVGYLEESGNFRNI</sequence>
<comment type="caution">
    <text evidence="1">The sequence shown here is derived from an EMBL/GenBank/DDBJ whole genome shotgun (WGS) entry which is preliminary data.</text>
</comment>
<organism evidence="1 2">
    <name type="scientific">Aerosakkonema funiforme FACHB-1375</name>
    <dbReference type="NCBI Taxonomy" id="2949571"/>
    <lineage>
        <taxon>Bacteria</taxon>
        <taxon>Bacillati</taxon>
        <taxon>Cyanobacteriota</taxon>
        <taxon>Cyanophyceae</taxon>
        <taxon>Oscillatoriophycideae</taxon>
        <taxon>Aerosakkonematales</taxon>
        <taxon>Aerosakkonemataceae</taxon>
        <taxon>Aerosakkonema</taxon>
    </lineage>
</organism>
<evidence type="ECO:0000313" key="1">
    <source>
        <dbReference type="EMBL" id="MBD2182177.1"/>
    </source>
</evidence>
<dbReference type="InterPro" id="IPR054053">
    <property type="entry name" value="DUF6887"/>
</dbReference>
<dbReference type="RefSeq" id="WP_190465027.1">
    <property type="nucleotide sequence ID" value="NZ_JACJPW010000032.1"/>
</dbReference>
<reference evidence="1" key="2">
    <citation type="submission" date="2020-08" db="EMBL/GenBank/DDBJ databases">
        <authorList>
            <person name="Chen M."/>
            <person name="Teng W."/>
            <person name="Zhao L."/>
            <person name="Hu C."/>
            <person name="Zhou Y."/>
            <person name="Han B."/>
            <person name="Song L."/>
            <person name="Shu W."/>
        </authorList>
    </citation>
    <scope>NUCLEOTIDE SEQUENCE</scope>
    <source>
        <strain evidence="1">FACHB-1375</strain>
    </source>
</reference>
<dbReference type="AlphaFoldDB" id="A0A926VED2"/>
<dbReference type="Proteomes" id="UP000641646">
    <property type="component" value="Unassembled WGS sequence"/>
</dbReference>
<evidence type="ECO:0000313" key="2">
    <source>
        <dbReference type="Proteomes" id="UP000641646"/>
    </source>
</evidence>